<evidence type="ECO:0000313" key="2">
    <source>
        <dbReference type="EMBL" id="CCD25760.1"/>
    </source>
</evidence>
<dbReference type="InterPro" id="IPR012337">
    <property type="entry name" value="RNaseH-like_sf"/>
</dbReference>
<dbReference type="InterPro" id="IPR036397">
    <property type="entry name" value="RNaseH_sf"/>
</dbReference>
<dbReference type="STRING" id="1071378.G0WD99"/>
<feature type="domain" description="Gfd2/YDR514C-like C-terminal" evidence="1">
    <location>
        <begin position="224"/>
        <end position="431"/>
    </location>
</feature>
<dbReference type="KEGG" id="ndi:NDAI_0F04420"/>
<dbReference type="PANTHER" id="PTHR28083:SF1">
    <property type="entry name" value="GOOD FOR FULL DBP5 ACTIVITY PROTEIN 2"/>
    <property type="match status" value="1"/>
</dbReference>
<dbReference type="AlphaFoldDB" id="G0WD99"/>
<dbReference type="GO" id="GO:0003676">
    <property type="term" value="F:nucleic acid binding"/>
    <property type="evidence" value="ECO:0007669"/>
    <property type="project" value="InterPro"/>
</dbReference>
<dbReference type="GO" id="GO:0005739">
    <property type="term" value="C:mitochondrion"/>
    <property type="evidence" value="ECO:0007669"/>
    <property type="project" value="EnsemblFungi"/>
</dbReference>
<dbReference type="InterPro" id="IPR040151">
    <property type="entry name" value="Gfd2/YDR514C-like"/>
</dbReference>
<dbReference type="Proteomes" id="UP000000689">
    <property type="component" value="Chromosome 6"/>
</dbReference>
<evidence type="ECO:0000313" key="3">
    <source>
        <dbReference type="Proteomes" id="UP000000689"/>
    </source>
</evidence>
<dbReference type="GeneID" id="11497098"/>
<sequence length="521" mass="60162">MLKTVIKSTMSRKRSFQQFSSGTKNYNNNNYNNDSRPYYGANPNPMSLVQPHTDSSVRGMPKGLPQGVTSYRKAIETLQTQIRKGGMISTPTTDWIKDFDHFKQLSKIPYKDGHLTNVQSNGIIENYLKSIENDYREINRKSTTELNDKIESYKQSWLKKHKSIPSESELTKDGKKTELYKLYSQELKSIKREHRPIVYAQPGESKFEYLTNTIRLMNLNKTICFAFDIEAYENDNNVVTEIGISIYDPRENINSMVPLMRNFHLIISEALPLRNRNWICDFKDCYLLGESLVLSLSETVIFIQTLINYYMKTSFANENDPEYTWSRAFVGHNIKGDLDWLRKIGVVIPSNDKLDFQLISLKAQAVVPSTTKGKILEKKLLILDTHTFYSACYGTNGSSLGKILRLFQLPHAYLHNAGNDAHYTLRVLMHMCDINFRKQMKLDDLTYMSEKIQQWIDRGNLESKILPMSYAVSVVDATRKAKVQDSRVSKKPSFKKRNSFIKLSLVDYNGLVTPKLPLRRL</sequence>
<dbReference type="Pfam" id="PF21762">
    <property type="entry name" value="DEDDh_C"/>
    <property type="match status" value="1"/>
</dbReference>
<dbReference type="PANTHER" id="PTHR28083">
    <property type="entry name" value="GOOD FOR FULL DBP5 ACTIVITY PROTEIN 2"/>
    <property type="match status" value="1"/>
</dbReference>
<dbReference type="GO" id="GO:0005634">
    <property type="term" value="C:nucleus"/>
    <property type="evidence" value="ECO:0007669"/>
    <property type="project" value="TreeGrafter"/>
</dbReference>
<dbReference type="EMBL" id="HE580272">
    <property type="protein sequence ID" value="CCD25760.1"/>
    <property type="molecule type" value="Genomic_DNA"/>
</dbReference>
<dbReference type="InterPro" id="IPR048519">
    <property type="entry name" value="Gfd2/YDR514C-like_C"/>
</dbReference>
<accession>G0WD99</accession>
<proteinExistence type="predicted"/>
<dbReference type="eggNOG" id="ENOG502QTQR">
    <property type="taxonomic scope" value="Eukaryota"/>
</dbReference>
<dbReference type="HOGENOM" id="CLU_029052_0_0_1"/>
<keyword evidence="3" id="KW-1185">Reference proteome</keyword>
<reference evidence="2 3" key="1">
    <citation type="journal article" date="2011" name="Proc. Natl. Acad. Sci. U.S.A.">
        <title>Evolutionary erosion of yeast sex chromosomes by mating-type switching accidents.</title>
        <authorList>
            <person name="Gordon J.L."/>
            <person name="Armisen D."/>
            <person name="Proux-Wera E."/>
            <person name="Oheigeartaigh S.S."/>
            <person name="Byrne K.P."/>
            <person name="Wolfe K.H."/>
        </authorList>
    </citation>
    <scope>NUCLEOTIDE SEQUENCE [LARGE SCALE GENOMIC DNA]</scope>
    <source>
        <strain evidence="3">ATCC 10597 / BCRC 20456 / CBS 421 / NBRC 0211 / NRRL Y-12639</strain>
    </source>
</reference>
<organism evidence="2 3">
    <name type="scientific">Naumovozyma dairenensis (strain ATCC 10597 / BCRC 20456 / CBS 421 / NBRC 0211 / NRRL Y-12639)</name>
    <name type="common">Saccharomyces dairenensis</name>
    <dbReference type="NCBI Taxonomy" id="1071378"/>
    <lineage>
        <taxon>Eukaryota</taxon>
        <taxon>Fungi</taxon>
        <taxon>Dikarya</taxon>
        <taxon>Ascomycota</taxon>
        <taxon>Saccharomycotina</taxon>
        <taxon>Saccharomycetes</taxon>
        <taxon>Saccharomycetales</taxon>
        <taxon>Saccharomycetaceae</taxon>
        <taxon>Naumovozyma</taxon>
    </lineage>
</organism>
<dbReference type="Gene3D" id="3.30.420.10">
    <property type="entry name" value="Ribonuclease H-like superfamily/Ribonuclease H"/>
    <property type="match status" value="1"/>
</dbReference>
<dbReference type="SUPFAM" id="SSF53098">
    <property type="entry name" value="Ribonuclease H-like"/>
    <property type="match status" value="1"/>
</dbReference>
<name>G0WD99_NAUDC</name>
<protein>
    <recommendedName>
        <fullName evidence="1">Gfd2/YDR514C-like C-terminal domain-containing protein</fullName>
    </recommendedName>
</protein>
<dbReference type="OrthoDB" id="5953249at2759"/>
<dbReference type="RefSeq" id="XP_003671003.1">
    <property type="nucleotide sequence ID" value="XM_003670955.1"/>
</dbReference>
<dbReference type="OMA" id="NKTICFA"/>
<evidence type="ECO:0000259" key="1">
    <source>
        <dbReference type="Pfam" id="PF21762"/>
    </source>
</evidence>
<gene>
    <name evidence="2" type="primary">NDAI0F04420</name>
    <name evidence="2" type="ordered locus">NDAI_0F04420</name>
</gene>